<sequence>MGEEDKSIAVTLPHDAMLSEPRTAQSAGGTNTGWFEGYDYVYQKAFNVPAEWADRAMFLEFEGVYRDAEVFVNDSKAAFQPGGYTGFFVALDGLLRTDSENHIRVISRNADQPNSRWYSGAGIYRPVWLHVLPKEHIALNGLKIQTLHHVRPSVRVALSLICPGTAQVSILDGDRELAQAACKCQPGGTVDIPLPGAELWSPDTPKCYTCRVVFGEDVREESFGIRTITCDSKNGFCINGERVILRGACIHHDNGILGAITLPDAEMRKVRLLKQAGYNAIRSAHNPCSKALLDACDTLGMLVLDEYTDMWYIHKTRYDYAQYMPERWREDLSALVDKDFNHPSVVMYSIGNEVSETAQKRGIELTGQMTECLHQLDNRPVTCGINIFFNFLSSMGFGVYSDKKAEQEAAKAERRKGAPAKKKAVGSEFFNNLAGLFGSEFMKFGATLHGSDVKTRDAFAKLDVAGYNYGEKRYVRDLKKYPDRVILGSETFCADAARFWDLAKKHPALIGDFVWTGMDYLGEVGLGAMEYRDYAPDFDHGPGWITASAGVLDLTGASTGQTAYTQVAFELCPIRIGVVPADHAFEPHSPSAWRMSNTYESWAWNGCEGKETRVEVYARGAKVALFLNGRPMGEKKPDRDSRAVFRVTWQPGELTAVVYGADGAELGRTSLSSAGEETRLAAEPEEPRVSAEGLCYVRLRYTDENGLLKPLARGDIRVAVEGGRLLALGSACPYNERGYLTDTTDTYYGQALAIVKPKGPGELVLRAESPYGSAQVHISCREEGAR</sequence>
<feature type="domain" description="DUF4982" evidence="5">
    <location>
        <begin position="609"/>
        <end position="665"/>
    </location>
</feature>
<dbReference type="Gene3D" id="2.60.120.260">
    <property type="entry name" value="Galactose-binding domain-like"/>
    <property type="match status" value="1"/>
</dbReference>
<organism evidence="7 8">
    <name type="scientific">Pseudoflavonifractor capillosus ATCC 29799</name>
    <dbReference type="NCBI Taxonomy" id="411467"/>
    <lineage>
        <taxon>Bacteria</taxon>
        <taxon>Bacillati</taxon>
        <taxon>Bacillota</taxon>
        <taxon>Clostridia</taxon>
        <taxon>Eubacteriales</taxon>
        <taxon>Oscillospiraceae</taxon>
        <taxon>Pseudoflavonifractor</taxon>
    </lineage>
</organism>
<dbReference type="Gene3D" id="3.20.20.80">
    <property type="entry name" value="Glycosidases"/>
    <property type="match status" value="1"/>
</dbReference>
<dbReference type="InterPro" id="IPR008979">
    <property type="entry name" value="Galactose-bd-like_sf"/>
</dbReference>
<comment type="caution">
    <text evidence="7">The sequence shown here is derived from an EMBL/GenBank/DDBJ whole genome shotgun (WGS) entry which is preliminary data.</text>
</comment>
<dbReference type="PANTHER" id="PTHR42732">
    <property type="entry name" value="BETA-GALACTOSIDASE"/>
    <property type="match status" value="1"/>
</dbReference>
<dbReference type="SUPFAM" id="SSF49785">
    <property type="entry name" value="Galactose-binding domain-like"/>
    <property type="match status" value="1"/>
</dbReference>
<dbReference type="PANTHER" id="PTHR42732:SF1">
    <property type="entry name" value="BETA-MANNOSIDASE"/>
    <property type="match status" value="1"/>
</dbReference>
<evidence type="ECO:0000256" key="1">
    <source>
        <dbReference type="ARBA" id="ARBA00007401"/>
    </source>
</evidence>
<dbReference type="PRINTS" id="PR00132">
    <property type="entry name" value="GLHYDRLASE2"/>
</dbReference>
<evidence type="ECO:0000259" key="5">
    <source>
        <dbReference type="Pfam" id="PF16355"/>
    </source>
</evidence>
<accession>A6NZQ9</accession>
<dbReference type="InterPro" id="IPR051913">
    <property type="entry name" value="GH2_Domain-Containing"/>
</dbReference>
<dbReference type="SUPFAM" id="SSF49303">
    <property type="entry name" value="beta-Galactosidase/glucuronidase domain"/>
    <property type="match status" value="1"/>
</dbReference>
<evidence type="ECO:0000256" key="3">
    <source>
        <dbReference type="ARBA" id="ARBA00023295"/>
    </source>
</evidence>
<dbReference type="CAZy" id="GH2">
    <property type="family name" value="Glycoside Hydrolase Family 2"/>
</dbReference>
<dbReference type="GO" id="GO:0005975">
    <property type="term" value="P:carbohydrate metabolic process"/>
    <property type="evidence" value="ECO:0007669"/>
    <property type="project" value="InterPro"/>
</dbReference>
<dbReference type="InterPro" id="IPR032311">
    <property type="entry name" value="DUF4982"/>
</dbReference>
<dbReference type="Pfam" id="PF18565">
    <property type="entry name" value="Glyco_hydro2_C5"/>
    <property type="match status" value="1"/>
</dbReference>
<dbReference type="eggNOG" id="COG3250">
    <property type="taxonomic scope" value="Bacteria"/>
</dbReference>
<evidence type="ECO:0000256" key="2">
    <source>
        <dbReference type="ARBA" id="ARBA00022801"/>
    </source>
</evidence>
<dbReference type="Proteomes" id="UP000003639">
    <property type="component" value="Unassembled WGS sequence"/>
</dbReference>
<dbReference type="InterPro" id="IPR013783">
    <property type="entry name" value="Ig-like_fold"/>
</dbReference>
<keyword evidence="8" id="KW-1185">Reference proteome</keyword>
<feature type="domain" description="Glycoside hydrolase family 2" evidence="6">
    <location>
        <begin position="680"/>
        <end position="770"/>
    </location>
</feature>
<dbReference type="InterPro" id="IPR036156">
    <property type="entry name" value="Beta-gal/glucu_dom_sf"/>
</dbReference>
<evidence type="ECO:0000313" key="8">
    <source>
        <dbReference type="Proteomes" id="UP000003639"/>
    </source>
</evidence>
<feature type="domain" description="Glycoside hydrolase family 2 catalytic" evidence="4">
    <location>
        <begin position="234"/>
        <end position="412"/>
    </location>
</feature>
<dbReference type="STRING" id="411467.BACCAP_03713"/>
<dbReference type="AlphaFoldDB" id="A6NZQ9"/>
<evidence type="ECO:0000259" key="4">
    <source>
        <dbReference type="Pfam" id="PF02836"/>
    </source>
</evidence>
<keyword evidence="3" id="KW-0326">Glycosidase</keyword>
<keyword evidence="2 7" id="KW-0378">Hydrolase</keyword>
<dbReference type="GO" id="GO:0004553">
    <property type="term" value="F:hydrolase activity, hydrolyzing O-glycosyl compounds"/>
    <property type="evidence" value="ECO:0007669"/>
    <property type="project" value="InterPro"/>
</dbReference>
<dbReference type="Gene3D" id="2.60.40.10">
    <property type="entry name" value="Immunoglobulins"/>
    <property type="match status" value="3"/>
</dbReference>
<evidence type="ECO:0000313" key="7">
    <source>
        <dbReference type="EMBL" id="EDM98412.1"/>
    </source>
</evidence>
<evidence type="ECO:0000259" key="6">
    <source>
        <dbReference type="Pfam" id="PF18565"/>
    </source>
</evidence>
<comment type="similarity">
    <text evidence="1">Belongs to the glycosyl hydrolase 2 family.</text>
</comment>
<dbReference type="InterPro" id="IPR040605">
    <property type="entry name" value="Glyco_hydro2_dom5"/>
</dbReference>
<dbReference type="InterPro" id="IPR006101">
    <property type="entry name" value="Glyco_hydro_2"/>
</dbReference>
<dbReference type="InterPro" id="IPR017853">
    <property type="entry name" value="GH"/>
</dbReference>
<protein>
    <submittedName>
        <fullName evidence="7">Glycosyl hydrolase family 2, sugar binding domain protein</fullName>
    </submittedName>
</protein>
<dbReference type="EMBL" id="AAXG02000034">
    <property type="protein sequence ID" value="EDM98412.1"/>
    <property type="molecule type" value="Genomic_DNA"/>
</dbReference>
<dbReference type="Pfam" id="PF02836">
    <property type="entry name" value="Glyco_hydro_2_C"/>
    <property type="match status" value="1"/>
</dbReference>
<dbReference type="InterPro" id="IPR006103">
    <property type="entry name" value="Glyco_hydro_2_cat"/>
</dbReference>
<dbReference type="Pfam" id="PF16355">
    <property type="entry name" value="DUF4982"/>
    <property type="match status" value="1"/>
</dbReference>
<reference evidence="7 8" key="2">
    <citation type="submission" date="2007-06" db="EMBL/GenBank/DDBJ databases">
        <title>Draft genome sequence of Pseudoflavonifractor capillosus ATCC 29799.</title>
        <authorList>
            <person name="Sudarsanam P."/>
            <person name="Ley R."/>
            <person name="Guruge J."/>
            <person name="Turnbaugh P.J."/>
            <person name="Mahowald M."/>
            <person name="Liep D."/>
            <person name="Gordon J."/>
        </authorList>
    </citation>
    <scope>NUCLEOTIDE SEQUENCE [LARGE SCALE GENOMIC DNA]</scope>
    <source>
        <strain evidence="7 8">ATCC 29799</strain>
    </source>
</reference>
<proteinExistence type="inferred from homology"/>
<dbReference type="SUPFAM" id="SSF51445">
    <property type="entry name" value="(Trans)glycosidases"/>
    <property type="match status" value="1"/>
</dbReference>
<reference evidence="7 8" key="1">
    <citation type="submission" date="2007-04" db="EMBL/GenBank/DDBJ databases">
        <authorList>
            <person name="Fulton L."/>
            <person name="Clifton S."/>
            <person name="Fulton B."/>
            <person name="Xu J."/>
            <person name="Minx P."/>
            <person name="Pepin K.H."/>
            <person name="Johnson M."/>
            <person name="Thiruvilangam P."/>
            <person name="Bhonagiri V."/>
            <person name="Nash W.E."/>
            <person name="Mardis E.R."/>
            <person name="Wilson R.K."/>
        </authorList>
    </citation>
    <scope>NUCLEOTIDE SEQUENCE [LARGE SCALE GENOMIC DNA]</scope>
    <source>
        <strain evidence="7 8">ATCC 29799</strain>
    </source>
</reference>
<name>A6NZQ9_9FIRM</name>
<gene>
    <name evidence="7" type="ORF">BACCAP_03713</name>
</gene>